<organism evidence="10 11">
    <name type="scientific">Ambrosia artemisiifolia</name>
    <name type="common">Common ragweed</name>
    <dbReference type="NCBI Taxonomy" id="4212"/>
    <lineage>
        <taxon>Eukaryota</taxon>
        <taxon>Viridiplantae</taxon>
        <taxon>Streptophyta</taxon>
        <taxon>Embryophyta</taxon>
        <taxon>Tracheophyta</taxon>
        <taxon>Spermatophyta</taxon>
        <taxon>Magnoliopsida</taxon>
        <taxon>eudicotyledons</taxon>
        <taxon>Gunneridae</taxon>
        <taxon>Pentapetalae</taxon>
        <taxon>asterids</taxon>
        <taxon>campanulids</taxon>
        <taxon>Asterales</taxon>
        <taxon>Asteraceae</taxon>
        <taxon>Asteroideae</taxon>
        <taxon>Heliantheae alliance</taxon>
        <taxon>Heliantheae</taxon>
        <taxon>Ambrosia</taxon>
    </lineage>
</organism>
<dbReference type="Gene3D" id="1.25.40.90">
    <property type="match status" value="1"/>
</dbReference>
<keyword evidence="6" id="KW-0472">Membrane</keyword>
<comment type="caution">
    <text evidence="10">The sequence shown here is derived from an EMBL/GenBank/DDBJ whole genome shotgun (WGS) entry which is preliminary data.</text>
</comment>
<keyword evidence="8" id="KW-0968">Cytoplasmic vesicle</keyword>
<dbReference type="PANTHER" id="PTHR22951:SF62">
    <property type="entry name" value="ASSEMBLY PLANT-LIKE PROTEIN, PUTATIVE-RELATED"/>
    <property type="match status" value="1"/>
</dbReference>
<evidence type="ECO:0000256" key="6">
    <source>
        <dbReference type="ARBA" id="ARBA00023136"/>
    </source>
</evidence>
<evidence type="ECO:0000256" key="2">
    <source>
        <dbReference type="ARBA" id="ARBA00004555"/>
    </source>
</evidence>
<dbReference type="InterPro" id="IPR013809">
    <property type="entry name" value="ENTH"/>
</dbReference>
<dbReference type="GO" id="GO:0048268">
    <property type="term" value="P:clathrin coat assembly"/>
    <property type="evidence" value="ECO:0007669"/>
    <property type="project" value="InterPro"/>
</dbReference>
<keyword evidence="5" id="KW-0333">Golgi apparatus</keyword>
<dbReference type="Gene3D" id="1.20.58.150">
    <property type="entry name" value="ANTH domain"/>
    <property type="match status" value="1"/>
</dbReference>
<dbReference type="GO" id="GO:0072583">
    <property type="term" value="P:clathrin-dependent endocytosis"/>
    <property type="evidence" value="ECO:0007669"/>
    <property type="project" value="InterPro"/>
</dbReference>
<evidence type="ECO:0000256" key="4">
    <source>
        <dbReference type="ARBA" id="ARBA00022583"/>
    </source>
</evidence>
<evidence type="ECO:0000256" key="5">
    <source>
        <dbReference type="ARBA" id="ARBA00023034"/>
    </source>
</evidence>
<dbReference type="GO" id="GO:0006900">
    <property type="term" value="P:vesicle budding from membrane"/>
    <property type="evidence" value="ECO:0007669"/>
    <property type="project" value="TreeGrafter"/>
</dbReference>
<proteinExistence type="predicted"/>
<dbReference type="InterPro" id="IPR008942">
    <property type="entry name" value="ENTH_VHS"/>
</dbReference>
<sequence>MSSSTIRKAIGVVKDQTSISIAKVAGNVAPDLEVLIVKATGHDKEPAEEKYIREILHLISQNRGYVSACVYNISKRLGKTHDWVVALKALMLVHRLLVDGNPVFGQEMMFASRKGARVLNMSDFRVEALSSYWDHSTFVKSYALYLDQKLEFIAFERKLRPTGFRDDHGYGIRQKSKSYGDLYESARGEKRETKVAITPVRDMKPDRVLERLNKLLRLIDRVLSCRPVGNAKTSKMVLAALYLVLNESFWIYADICEALGVLLDRFPEMEFGNCVRTFDQYVNAAKTIDELVDFYSWSKELGIARASEFPQVQKVTDKILGTLERFLKDKKKKLKKNMEDCCKENGPSPPALVAATENLLDLEDDIVPEAANDGKTLAISLFSGPKTIEADWELALVESTSNPSKLKTCGGIDPVMLNEMYDQGAVTQRISYSSAPAVLALPAPSETKVQTVVDPQDPFAASLMVPPPPYVQLADMEKRTRFLVQEQQQVWQPYGSNVGMMNGIVKQAGYNYAHY</sequence>
<dbReference type="GO" id="GO:0000149">
    <property type="term" value="F:SNARE binding"/>
    <property type="evidence" value="ECO:0007669"/>
    <property type="project" value="TreeGrafter"/>
</dbReference>
<dbReference type="Proteomes" id="UP001206925">
    <property type="component" value="Unassembled WGS sequence"/>
</dbReference>
<keyword evidence="4" id="KW-0254">Endocytosis</keyword>
<dbReference type="CDD" id="cd16987">
    <property type="entry name" value="ANTH_N_AP180_plant"/>
    <property type="match status" value="1"/>
</dbReference>
<evidence type="ECO:0000256" key="1">
    <source>
        <dbReference type="ARBA" id="ARBA00004132"/>
    </source>
</evidence>
<dbReference type="InterPro" id="IPR048050">
    <property type="entry name" value="ANTH_N_plant"/>
</dbReference>
<feature type="domain" description="ENTH" evidence="9">
    <location>
        <begin position="24"/>
        <end position="160"/>
    </location>
</feature>
<dbReference type="GO" id="GO:0032050">
    <property type="term" value="F:clathrin heavy chain binding"/>
    <property type="evidence" value="ECO:0007669"/>
    <property type="project" value="TreeGrafter"/>
</dbReference>
<accession>A0AAD5G185</accession>
<dbReference type="Pfam" id="PF07651">
    <property type="entry name" value="ANTH"/>
    <property type="match status" value="1"/>
</dbReference>
<dbReference type="InterPro" id="IPR014712">
    <property type="entry name" value="ANTH_dom_sf"/>
</dbReference>
<dbReference type="PANTHER" id="PTHR22951">
    <property type="entry name" value="CLATHRIN ASSEMBLY PROTEIN"/>
    <property type="match status" value="1"/>
</dbReference>
<dbReference type="SUPFAM" id="SSF89009">
    <property type="entry name" value="GAT-like domain"/>
    <property type="match status" value="1"/>
</dbReference>
<evidence type="ECO:0000259" key="9">
    <source>
        <dbReference type="PROSITE" id="PS50942"/>
    </source>
</evidence>
<protein>
    <recommendedName>
        <fullName evidence="9">ENTH domain-containing protein</fullName>
    </recommendedName>
</protein>
<dbReference type="GO" id="GO:0005546">
    <property type="term" value="F:phosphatidylinositol-4,5-bisphosphate binding"/>
    <property type="evidence" value="ECO:0007669"/>
    <property type="project" value="TreeGrafter"/>
</dbReference>
<dbReference type="GO" id="GO:0005905">
    <property type="term" value="C:clathrin-coated pit"/>
    <property type="evidence" value="ECO:0007669"/>
    <property type="project" value="UniProtKB-SubCell"/>
</dbReference>
<dbReference type="FunFam" id="1.20.58.150:FF:000005">
    <property type="entry name" value="putative clathrin assembly protein At2g25430"/>
    <property type="match status" value="1"/>
</dbReference>
<reference evidence="10" key="1">
    <citation type="submission" date="2022-06" db="EMBL/GenBank/DDBJ databases">
        <title>Uncovering the hologenomic basis of an extraordinary plant invasion.</title>
        <authorList>
            <person name="Bieker V.C."/>
            <person name="Martin M.D."/>
            <person name="Gilbert T."/>
            <person name="Hodgins K."/>
            <person name="Battlay P."/>
            <person name="Petersen B."/>
            <person name="Wilson J."/>
        </authorList>
    </citation>
    <scope>NUCLEOTIDE SEQUENCE</scope>
    <source>
        <strain evidence="10">AA19_3_7</strain>
        <tissue evidence="10">Leaf</tissue>
    </source>
</reference>
<dbReference type="InterPro" id="IPR045192">
    <property type="entry name" value="AP180-like"/>
</dbReference>
<evidence type="ECO:0000256" key="8">
    <source>
        <dbReference type="ARBA" id="ARBA00023329"/>
    </source>
</evidence>
<evidence type="ECO:0000313" key="11">
    <source>
        <dbReference type="Proteomes" id="UP001206925"/>
    </source>
</evidence>
<evidence type="ECO:0000256" key="3">
    <source>
        <dbReference type="ARBA" id="ARBA00004600"/>
    </source>
</evidence>
<dbReference type="GO" id="GO:0030136">
    <property type="term" value="C:clathrin-coated vesicle"/>
    <property type="evidence" value="ECO:0007669"/>
    <property type="project" value="UniProtKB-SubCell"/>
</dbReference>
<evidence type="ECO:0000256" key="7">
    <source>
        <dbReference type="ARBA" id="ARBA00023176"/>
    </source>
</evidence>
<dbReference type="PROSITE" id="PS50942">
    <property type="entry name" value="ENTH"/>
    <property type="match status" value="1"/>
</dbReference>
<dbReference type="EMBL" id="JAMZMK010012147">
    <property type="protein sequence ID" value="KAI7724869.1"/>
    <property type="molecule type" value="Genomic_DNA"/>
</dbReference>
<dbReference type="AlphaFoldDB" id="A0AAD5G185"/>
<name>A0AAD5G185_AMBAR</name>
<dbReference type="SUPFAM" id="SSF48464">
    <property type="entry name" value="ENTH/VHS domain"/>
    <property type="match status" value="1"/>
</dbReference>
<gene>
    <name evidence="10" type="ORF">M8C21_011012</name>
</gene>
<keyword evidence="11" id="KW-1185">Reference proteome</keyword>
<dbReference type="InterPro" id="IPR011417">
    <property type="entry name" value="ANTH_dom"/>
</dbReference>
<comment type="subcellular location">
    <subcellularLocation>
        <location evidence="1">Cytoplasmic vesicle</location>
        <location evidence="1">Clathrin-coated vesicle</location>
    </subcellularLocation>
    <subcellularLocation>
        <location evidence="2">Golgi apparatus</location>
    </subcellularLocation>
    <subcellularLocation>
        <location evidence="3">Membrane</location>
        <location evidence="3">Clathrin-coated pit</location>
    </subcellularLocation>
</comment>
<keyword evidence="7" id="KW-0168">Coated pit</keyword>
<dbReference type="GO" id="GO:0005794">
    <property type="term" value="C:Golgi apparatus"/>
    <property type="evidence" value="ECO:0007669"/>
    <property type="project" value="UniProtKB-SubCell"/>
</dbReference>
<dbReference type="FunFam" id="1.25.40.90:FF:000019">
    <property type="entry name" value="Clathrin coat assembly protein"/>
    <property type="match status" value="1"/>
</dbReference>
<dbReference type="SMART" id="SM00273">
    <property type="entry name" value="ENTH"/>
    <property type="match status" value="1"/>
</dbReference>
<dbReference type="GO" id="GO:0005545">
    <property type="term" value="F:1-phosphatidylinositol binding"/>
    <property type="evidence" value="ECO:0007669"/>
    <property type="project" value="InterPro"/>
</dbReference>
<evidence type="ECO:0000313" key="10">
    <source>
        <dbReference type="EMBL" id="KAI7724869.1"/>
    </source>
</evidence>